<dbReference type="AlphaFoldDB" id="A0A2P2QBF3"/>
<name>A0A2P2QBF3_RHIMU</name>
<dbReference type="EMBL" id="GGEC01083799">
    <property type="protein sequence ID" value="MBX64283.1"/>
    <property type="molecule type" value="Transcribed_RNA"/>
</dbReference>
<reference evidence="1" key="1">
    <citation type="submission" date="2018-02" db="EMBL/GenBank/DDBJ databases">
        <title>Rhizophora mucronata_Transcriptome.</title>
        <authorList>
            <person name="Meera S.P."/>
            <person name="Sreeshan A."/>
            <person name="Augustine A."/>
        </authorList>
    </citation>
    <scope>NUCLEOTIDE SEQUENCE</scope>
    <source>
        <tissue evidence="1">Leaf</tissue>
    </source>
</reference>
<evidence type="ECO:0000313" key="1">
    <source>
        <dbReference type="EMBL" id="MBX64283.1"/>
    </source>
</evidence>
<protein>
    <submittedName>
        <fullName evidence="1">Uncharacterized protein</fullName>
    </submittedName>
</protein>
<organism evidence="1">
    <name type="scientific">Rhizophora mucronata</name>
    <name type="common">Asiatic mangrove</name>
    <dbReference type="NCBI Taxonomy" id="61149"/>
    <lineage>
        <taxon>Eukaryota</taxon>
        <taxon>Viridiplantae</taxon>
        <taxon>Streptophyta</taxon>
        <taxon>Embryophyta</taxon>
        <taxon>Tracheophyta</taxon>
        <taxon>Spermatophyta</taxon>
        <taxon>Magnoliopsida</taxon>
        <taxon>eudicotyledons</taxon>
        <taxon>Gunneridae</taxon>
        <taxon>Pentapetalae</taxon>
        <taxon>rosids</taxon>
        <taxon>fabids</taxon>
        <taxon>Malpighiales</taxon>
        <taxon>Rhizophoraceae</taxon>
        <taxon>Rhizophora</taxon>
    </lineage>
</organism>
<sequence>MAQEKMRSTWNQLTLCCV</sequence>
<accession>A0A2P2QBF3</accession>
<proteinExistence type="predicted"/>